<proteinExistence type="predicted"/>
<evidence type="ECO:0000313" key="1">
    <source>
        <dbReference type="EMBL" id="KAI5660428.1"/>
    </source>
</evidence>
<reference evidence="2" key="1">
    <citation type="journal article" date="2023" name="Nat. Plants">
        <title>Single-cell RNA sequencing provides a high-resolution roadmap for understanding the multicellular compartmentation of specialized metabolism.</title>
        <authorList>
            <person name="Sun S."/>
            <person name="Shen X."/>
            <person name="Li Y."/>
            <person name="Li Y."/>
            <person name="Wang S."/>
            <person name="Li R."/>
            <person name="Zhang H."/>
            <person name="Shen G."/>
            <person name="Guo B."/>
            <person name="Wei J."/>
            <person name="Xu J."/>
            <person name="St-Pierre B."/>
            <person name="Chen S."/>
            <person name="Sun C."/>
        </authorList>
    </citation>
    <scope>NUCLEOTIDE SEQUENCE [LARGE SCALE GENOMIC DNA]</scope>
</reference>
<dbReference type="Proteomes" id="UP001060085">
    <property type="component" value="Linkage Group LG06"/>
</dbReference>
<protein>
    <submittedName>
        <fullName evidence="1">Uncharacterized protein</fullName>
    </submittedName>
</protein>
<accession>A0ACC0ALY2</accession>
<keyword evidence="2" id="KW-1185">Reference proteome</keyword>
<comment type="caution">
    <text evidence="1">The sequence shown here is derived from an EMBL/GenBank/DDBJ whole genome shotgun (WGS) entry which is preliminary data.</text>
</comment>
<dbReference type="EMBL" id="CM044706">
    <property type="protein sequence ID" value="KAI5660428.1"/>
    <property type="molecule type" value="Genomic_DNA"/>
</dbReference>
<gene>
    <name evidence="1" type="ORF">M9H77_29221</name>
</gene>
<organism evidence="1 2">
    <name type="scientific">Catharanthus roseus</name>
    <name type="common">Madagascar periwinkle</name>
    <name type="synonym">Vinca rosea</name>
    <dbReference type="NCBI Taxonomy" id="4058"/>
    <lineage>
        <taxon>Eukaryota</taxon>
        <taxon>Viridiplantae</taxon>
        <taxon>Streptophyta</taxon>
        <taxon>Embryophyta</taxon>
        <taxon>Tracheophyta</taxon>
        <taxon>Spermatophyta</taxon>
        <taxon>Magnoliopsida</taxon>
        <taxon>eudicotyledons</taxon>
        <taxon>Gunneridae</taxon>
        <taxon>Pentapetalae</taxon>
        <taxon>asterids</taxon>
        <taxon>lamiids</taxon>
        <taxon>Gentianales</taxon>
        <taxon>Apocynaceae</taxon>
        <taxon>Rauvolfioideae</taxon>
        <taxon>Vinceae</taxon>
        <taxon>Catharanthinae</taxon>
        <taxon>Catharanthus</taxon>
    </lineage>
</organism>
<evidence type="ECO:0000313" key="2">
    <source>
        <dbReference type="Proteomes" id="UP001060085"/>
    </source>
</evidence>
<sequence>MEGHHQHHQYSGLHIDTGGSSGLHIDTGGSSGSGGGGVGGGDNLTHWSIQETRDFLMIRAELDSTFMEMKRNKILWEIIAIKMREKGYNRSPNQCKCKWKNLTIRYKIEQKTYILTQKQRVLKQKQRRFKNFILNRNRKAL</sequence>
<name>A0ACC0ALY2_CATRO</name>